<evidence type="ECO:0000259" key="6">
    <source>
        <dbReference type="PROSITE" id="PS50835"/>
    </source>
</evidence>
<evidence type="ECO:0000313" key="8">
    <source>
        <dbReference type="Proteomes" id="UP001488838"/>
    </source>
</evidence>
<dbReference type="Gene3D" id="2.60.40.10">
    <property type="entry name" value="Immunoglobulins"/>
    <property type="match status" value="4"/>
</dbReference>
<gene>
    <name evidence="7" type="ORF">U0070_015142</name>
</gene>
<dbReference type="Pfam" id="PF13927">
    <property type="entry name" value="Ig_3"/>
    <property type="match status" value="1"/>
</dbReference>
<dbReference type="Proteomes" id="UP001488838">
    <property type="component" value="Unassembled WGS sequence"/>
</dbReference>
<evidence type="ECO:0000256" key="3">
    <source>
        <dbReference type="ARBA" id="ARBA00023319"/>
    </source>
</evidence>
<dbReference type="SUPFAM" id="SSF48726">
    <property type="entry name" value="Immunoglobulin"/>
    <property type="match status" value="4"/>
</dbReference>
<dbReference type="GO" id="GO:0007165">
    <property type="term" value="P:signal transduction"/>
    <property type="evidence" value="ECO:0007669"/>
    <property type="project" value="TreeGrafter"/>
</dbReference>
<dbReference type="InterPro" id="IPR050831">
    <property type="entry name" value="CEA_cell_adhesion"/>
</dbReference>
<keyword evidence="2" id="KW-0325">Glycoprotein</keyword>
<dbReference type="GO" id="GO:0002682">
    <property type="term" value="P:regulation of immune system process"/>
    <property type="evidence" value="ECO:0007669"/>
    <property type="project" value="TreeGrafter"/>
</dbReference>
<dbReference type="InterPro" id="IPR013106">
    <property type="entry name" value="Ig_V-set"/>
</dbReference>
<evidence type="ECO:0000256" key="5">
    <source>
        <dbReference type="SAM" id="Phobius"/>
    </source>
</evidence>
<protein>
    <recommendedName>
        <fullName evidence="6">Ig-like domain-containing protein</fullName>
    </recommendedName>
</protein>
<name>A0AAW0H1A4_MYOGA</name>
<sequence length="484" mass="54196">MLFIKNGGNTSIPPSKLSDVQINSTLMVFLCSLLASLLTCWHLSTAVQVRIESIPPQVTEGENVLFLVHNLPENPLALIWCKDGGSMNHAIGTYLLNKSLSVPGPFHSGRETMYSNGSLLLRNVNKKDTGFYTLRILNRYILLVSTTTVYLHVHTIVWTCGRHATSPQPTIESVPPCITEGGSVILLVNNPPENIKALVWYKWMTVFKKLEVGRYIPGRKATVWGPAYSGRETLHSDGSLLLHGVTQKDPGVYTLAILRTDLRREEAEVQLQVHTSHPQSCNPFTSSQLMIQPVPRYAAEGEGVLLQVHNLPEDLKTFYWHKSKSTTPFLKVVEYRRTTNSIIWGPEARRRDIVYNNGSLMLQDLTEKDAGIYTLTILNKDSKIEKGYVEFYVKKSVTQPFVRISDNTVTGGTSVIFTCISPDTDASIRWIFNNQSMPHLGRMTLSPTKCGFRIDPVRSEDAGEYKCEVSNQASMKTSLPVSWP</sequence>
<dbReference type="SMART" id="SM00409">
    <property type="entry name" value="IG"/>
    <property type="match status" value="4"/>
</dbReference>
<keyword evidence="1" id="KW-0732">Signal</keyword>
<dbReference type="GO" id="GO:0009986">
    <property type="term" value="C:cell surface"/>
    <property type="evidence" value="ECO:0007669"/>
    <property type="project" value="TreeGrafter"/>
</dbReference>
<dbReference type="InterPro" id="IPR003598">
    <property type="entry name" value="Ig_sub2"/>
</dbReference>
<evidence type="ECO:0000313" key="7">
    <source>
        <dbReference type="EMBL" id="KAK7796637.1"/>
    </source>
</evidence>
<reference evidence="7 8" key="1">
    <citation type="journal article" date="2023" name="bioRxiv">
        <title>Conserved and derived expression patterns and positive selection on dental genes reveal complex evolutionary context of ever-growing rodent molars.</title>
        <authorList>
            <person name="Calamari Z.T."/>
            <person name="Song A."/>
            <person name="Cohen E."/>
            <person name="Akter M."/>
            <person name="Roy R.D."/>
            <person name="Hallikas O."/>
            <person name="Christensen M.M."/>
            <person name="Li P."/>
            <person name="Marangoni P."/>
            <person name="Jernvall J."/>
            <person name="Klein O.D."/>
        </authorList>
    </citation>
    <scope>NUCLEOTIDE SEQUENCE [LARGE SCALE GENOMIC DNA]</scope>
    <source>
        <strain evidence="7">V071</strain>
    </source>
</reference>
<keyword evidence="5" id="KW-0472">Membrane</keyword>
<accession>A0AAW0H1A4</accession>
<feature type="transmembrane region" description="Helical" evidence="5">
    <location>
        <begin position="140"/>
        <end position="158"/>
    </location>
</feature>
<dbReference type="InterPro" id="IPR036179">
    <property type="entry name" value="Ig-like_dom_sf"/>
</dbReference>
<dbReference type="CDD" id="cd05774">
    <property type="entry name" value="IgV_CEACAM_D1"/>
    <property type="match status" value="3"/>
</dbReference>
<dbReference type="InterPro" id="IPR003599">
    <property type="entry name" value="Ig_sub"/>
</dbReference>
<feature type="transmembrane region" description="Helical" evidence="5">
    <location>
        <begin position="20"/>
        <end position="41"/>
    </location>
</feature>
<keyword evidence="5" id="KW-1133">Transmembrane helix</keyword>
<dbReference type="GO" id="GO:0005886">
    <property type="term" value="C:plasma membrane"/>
    <property type="evidence" value="ECO:0007669"/>
    <property type="project" value="TreeGrafter"/>
</dbReference>
<evidence type="ECO:0000256" key="2">
    <source>
        <dbReference type="ARBA" id="ARBA00023180"/>
    </source>
</evidence>
<organism evidence="7 8">
    <name type="scientific">Myodes glareolus</name>
    <name type="common">Bank vole</name>
    <name type="synonym">Clethrionomys glareolus</name>
    <dbReference type="NCBI Taxonomy" id="447135"/>
    <lineage>
        <taxon>Eukaryota</taxon>
        <taxon>Metazoa</taxon>
        <taxon>Chordata</taxon>
        <taxon>Craniata</taxon>
        <taxon>Vertebrata</taxon>
        <taxon>Euteleostomi</taxon>
        <taxon>Mammalia</taxon>
        <taxon>Eutheria</taxon>
        <taxon>Euarchontoglires</taxon>
        <taxon>Glires</taxon>
        <taxon>Rodentia</taxon>
        <taxon>Myomorpha</taxon>
        <taxon>Muroidea</taxon>
        <taxon>Cricetidae</taxon>
        <taxon>Arvicolinae</taxon>
        <taxon>Myodes</taxon>
    </lineage>
</organism>
<feature type="domain" description="Ig-like" evidence="6">
    <location>
        <begin position="400"/>
        <end position="482"/>
    </location>
</feature>
<dbReference type="InterPro" id="IPR013783">
    <property type="entry name" value="Ig-like_fold"/>
</dbReference>
<dbReference type="PROSITE" id="PS50835">
    <property type="entry name" value="IG_LIKE"/>
    <property type="match status" value="1"/>
</dbReference>
<dbReference type="SMART" id="SM00408">
    <property type="entry name" value="IGc2"/>
    <property type="match status" value="1"/>
</dbReference>
<dbReference type="InterPro" id="IPR007110">
    <property type="entry name" value="Ig-like_dom"/>
</dbReference>
<dbReference type="PANTHER" id="PTHR44427">
    <property type="entry name" value="CARCINOEMBRYONIC ANTIGEN-RELATED CELL ADHESION MOLECULE 19"/>
    <property type="match status" value="1"/>
</dbReference>
<dbReference type="AlphaFoldDB" id="A0AAW0H1A4"/>
<keyword evidence="3" id="KW-0393">Immunoglobulin domain</keyword>
<dbReference type="Pfam" id="PF07686">
    <property type="entry name" value="V-set"/>
    <property type="match status" value="3"/>
</dbReference>
<evidence type="ECO:0000256" key="1">
    <source>
        <dbReference type="ARBA" id="ARBA00022729"/>
    </source>
</evidence>
<dbReference type="EMBL" id="JBBHLL010001081">
    <property type="protein sequence ID" value="KAK7796637.1"/>
    <property type="molecule type" value="Genomic_DNA"/>
</dbReference>
<dbReference type="PANTHER" id="PTHR44427:SF1">
    <property type="entry name" value="CARCINOEMBRYONIC ANTIGEN-RELATED CELL ADHESION MOLECULE 1"/>
    <property type="match status" value="1"/>
</dbReference>
<comment type="similarity">
    <text evidence="4">Belongs to the immunoglobulin superfamily. CEA family.</text>
</comment>
<proteinExistence type="inferred from homology"/>
<keyword evidence="5" id="KW-0812">Transmembrane</keyword>
<dbReference type="GO" id="GO:1990782">
    <property type="term" value="F:protein tyrosine kinase binding"/>
    <property type="evidence" value="ECO:0007669"/>
    <property type="project" value="TreeGrafter"/>
</dbReference>
<dbReference type="FunFam" id="2.60.40.10:FF:000244">
    <property type="entry name" value="carcinoembryonic antigen-related cell adhesion molecule 16"/>
    <property type="match status" value="1"/>
</dbReference>
<keyword evidence="8" id="KW-1185">Reference proteome</keyword>
<comment type="caution">
    <text evidence="7">The sequence shown here is derived from an EMBL/GenBank/DDBJ whole genome shotgun (WGS) entry which is preliminary data.</text>
</comment>
<evidence type="ECO:0000256" key="4">
    <source>
        <dbReference type="ARBA" id="ARBA00038222"/>
    </source>
</evidence>